<dbReference type="Gene3D" id="3.30.750.24">
    <property type="entry name" value="STAS domain"/>
    <property type="match status" value="1"/>
</dbReference>
<evidence type="ECO:0000256" key="3">
    <source>
        <dbReference type="ARBA" id="ARBA00022989"/>
    </source>
</evidence>
<feature type="transmembrane region" description="Helical" evidence="5">
    <location>
        <begin position="59"/>
        <end position="76"/>
    </location>
</feature>
<evidence type="ECO:0000256" key="2">
    <source>
        <dbReference type="ARBA" id="ARBA00022692"/>
    </source>
</evidence>
<evidence type="ECO:0000256" key="4">
    <source>
        <dbReference type="ARBA" id="ARBA00023136"/>
    </source>
</evidence>
<sequence>MPSASRPVTGPPEADSSWSVRKALRSPRRLTTEVLAGLITALALIPESIAFSIVAQVPVAMGLFTSAILAISIAFLGGRPAMASGAAGSVALVSAPLVVSQGEKGLDYLVVAVLLMAILQVLMGVLGITRLMRFIPRSVMVGFVNALAILIALSQLEHVLHVPWAVYPLVVLGILVVVFLPKLTTVVPGPLVAVVLLTVISVFAGLTVPTVGGDGGLPDSLPTLFLPDVPLNLETLRIVFPVALAMALVGMMESLMTAKLVDDLTDTHSNKRREAWGLGLSNLVVGAFGGMGGCAMIAQTVVNVKEGGARTRISTFFSGVFILVLCLSLGEILGMIPMAALVAVLGVAAFRTFDWHSVRPSTLSRMPVSETAVMVLTVVVTVVTENLAYGVIAGVLVASVLFVGRVAHLTRLERVDSSDADDERVYRVTGELLFASSNDLATQFDYAGDAEAVRRVVIDLTEAHVWDASTVAALDAIETKYARHGVDVEIRGLNEDSAARHGRLSGELG</sequence>
<dbReference type="InterPro" id="IPR036513">
    <property type="entry name" value="STAS_dom_sf"/>
</dbReference>
<feature type="transmembrane region" description="Helical" evidence="5">
    <location>
        <begin position="34"/>
        <end position="53"/>
    </location>
</feature>
<feature type="transmembrane region" description="Helical" evidence="5">
    <location>
        <begin position="192"/>
        <end position="212"/>
    </location>
</feature>
<feature type="transmembrane region" description="Helical" evidence="5">
    <location>
        <begin position="276"/>
        <end position="298"/>
    </location>
</feature>
<dbReference type="PANTHER" id="PTHR43310:SF1">
    <property type="entry name" value="SULFATE TRANSPORTER YBAR-RELATED"/>
    <property type="match status" value="1"/>
</dbReference>
<dbReference type="SUPFAM" id="SSF52091">
    <property type="entry name" value="SpoIIaa-like"/>
    <property type="match status" value="1"/>
</dbReference>
<evidence type="ECO:0000313" key="8">
    <source>
        <dbReference type="Proteomes" id="UP001500755"/>
    </source>
</evidence>
<feature type="domain" description="STAS" evidence="6">
    <location>
        <begin position="413"/>
        <end position="509"/>
    </location>
</feature>
<protein>
    <submittedName>
        <fullName evidence="7">SulP family inorganic anion transporter</fullName>
    </submittedName>
</protein>
<dbReference type="InterPro" id="IPR002645">
    <property type="entry name" value="STAS_dom"/>
</dbReference>
<dbReference type="Pfam" id="PF00916">
    <property type="entry name" value="Sulfate_transp"/>
    <property type="match status" value="2"/>
</dbReference>
<gene>
    <name evidence="7" type="ORF">GCM10009755_00950</name>
</gene>
<evidence type="ECO:0000313" key="7">
    <source>
        <dbReference type="EMBL" id="GAA1997670.1"/>
    </source>
</evidence>
<evidence type="ECO:0000259" key="6">
    <source>
        <dbReference type="PROSITE" id="PS50801"/>
    </source>
</evidence>
<feature type="transmembrane region" description="Helical" evidence="5">
    <location>
        <begin position="318"/>
        <end position="350"/>
    </location>
</feature>
<dbReference type="PANTHER" id="PTHR43310">
    <property type="entry name" value="SULFATE TRANSPORTER YBAR-RELATED"/>
    <property type="match status" value="1"/>
</dbReference>
<organism evidence="7 8">
    <name type="scientific">Brevibacterium samyangense</name>
    <dbReference type="NCBI Taxonomy" id="366888"/>
    <lineage>
        <taxon>Bacteria</taxon>
        <taxon>Bacillati</taxon>
        <taxon>Actinomycetota</taxon>
        <taxon>Actinomycetes</taxon>
        <taxon>Micrococcales</taxon>
        <taxon>Brevibacteriaceae</taxon>
        <taxon>Brevibacterium</taxon>
    </lineage>
</organism>
<dbReference type="PROSITE" id="PS50801">
    <property type="entry name" value="STAS"/>
    <property type="match status" value="1"/>
</dbReference>
<evidence type="ECO:0000256" key="1">
    <source>
        <dbReference type="ARBA" id="ARBA00004141"/>
    </source>
</evidence>
<dbReference type="InterPro" id="IPR011547">
    <property type="entry name" value="SLC26A/SulP_dom"/>
</dbReference>
<keyword evidence="3 5" id="KW-1133">Transmembrane helix</keyword>
<feature type="transmembrane region" description="Helical" evidence="5">
    <location>
        <begin position="108"/>
        <end position="126"/>
    </location>
</feature>
<reference evidence="7 8" key="1">
    <citation type="journal article" date="2019" name="Int. J. Syst. Evol. Microbiol.">
        <title>The Global Catalogue of Microorganisms (GCM) 10K type strain sequencing project: providing services to taxonomists for standard genome sequencing and annotation.</title>
        <authorList>
            <consortium name="The Broad Institute Genomics Platform"/>
            <consortium name="The Broad Institute Genome Sequencing Center for Infectious Disease"/>
            <person name="Wu L."/>
            <person name="Ma J."/>
        </authorList>
    </citation>
    <scope>NUCLEOTIDE SEQUENCE [LARGE SCALE GENOMIC DNA]</scope>
    <source>
        <strain evidence="7 8">JCM 14546</strain>
    </source>
</reference>
<keyword evidence="8" id="KW-1185">Reference proteome</keyword>
<keyword evidence="2 5" id="KW-0812">Transmembrane</keyword>
<feature type="transmembrane region" description="Helical" evidence="5">
    <location>
        <begin position="162"/>
        <end position="180"/>
    </location>
</feature>
<dbReference type="CDD" id="cd07042">
    <property type="entry name" value="STAS_SulP_like_sulfate_transporter"/>
    <property type="match status" value="1"/>
</dbReference>
<feature type="transmembrane region" description="Helical" evidence="5">
    <location>
        <begin position="138"/>
        <end position="156"/>
    </location>
</feature>
<evidence type="ECO:0000256" key="5">
    <source>
        <dbReference type="SAM" id="Phobius"/>
    </source>
</evidence>
<feature type="transmembrane region" description="Helical" evidence="5">
    <location>
        <begin position="362"/>
        <end position="381"/>
    </location>
</feature>
<proteinExistence type="predicted"/>
<dbReference type="Pfam" id="PF01740">
    <property type="entry name" value="STAS"/>
    <property type="match status" value="1"/>
</dbReference>
<keyword evidence="4 5" id="KW-0472">Membrane</keyword>
<dbReference type="InterPro" id="IPR052706">
    <property type="entry name" value="Membrane-Transporter-like"/>
</dbReference>
<comment type="caution">
    <text evidence="7">The sequence shown here is derived from an EMBL/GenBank/DDBJ whole genome shotgun (WGS) entry which is preliminary data.</text>
</comment>
<comment type="subcellular location">
    <subcellularLocation>
        <location evidence="1">Membrane</location>
        <topology evidence="1">Multi-pass membrane protein</topology>
    </subcellularLocation>
</comment>
<feature type="transmembrane region" description="Helical" evidence="5">
    <location>
        <begin position="238"/>
        <end position="256"/>
    </location>
</feature>
<dbReference type="EMBL" id="BAAANO010000002">
    <property type="protein sequence ID" value="GAA1997670.1"/>
    <property type="molecule type" value="Genomic_DNA"/>
</dbReference>
<accession>A0ABN2T3Y3</accession>
<feature type="transmembrane region" description="Helical" evidence="5">
    <location>
        <begin position="387"/>
        <end position="407"/>
    </location>
</feature>
<dbReference type="Proteomes" id="UP001500755">
    <property type="component" value="Unassembled WGS sequence"/>
</dbReference>
<name>A0ABN2T3Y3_9MICO</name>